<dbReference type="Gene3D" id="1.10.340.70">
    <property type="match status" value="1"/>
</dbReference>
<dbReference type="InterPro" id="IPR041588">
    <property type="entry name" value="Integrase_H2C2"/>
</dbReference>
<dbReference type="PANTHER" id="PTHR37984">
    <property type="entry name" value="PROTEIN CBG26694"/>
    <property type="match status" value="1"/>
</dbReference>
<dbReference type="KEGG" id="cvn:111109348"/>
<name>A0A8B8BCJ3_CRAVI</name>
<dbReference type="Proteomes" id="UP000694844">
    <property type="component" value="Chromosome 8"/>
</dbReference>
<evidence type="ECO:0000256" key="1">
    <source>
        <dbReference type="SAM" id="Coils"/>
    </source>
</evidence>
<dbReference type="InterPro" id="IPR054465">
    <property type="entry name" value="Integrase_p58-like_C"/>
</dbReference>
<dbReference type="InterPro" id="IPR001584">
    <property type="entry name" value="Integrase_cat-core"/>
</dbReference>
<organism evidence="4 5">
    <name type="scientific">Crassostrea virginica</name>
    <name type="common">Eastern oyster</name>
    <dbReference type="NCBI Taxonomy" id="6565"/>
    <lineage>
        <taxon>Eukaryota</taxon>
        <taxon>Metazoa</taxon>
        <taxon>Spiralia</taxon>
        <taxon>Lophotrochozoa</taxon>
        <taxon>Mollusca</taxon>
        <taxon>Bivalvia</taxon>
        <taxon>Autobranchia</taxon>
        <taxon>Pteriomorphia</taxon>
        <taxon>Ostreida</taxon>
        <taxon>Ostreoidea</taxon>
        <taxon>Ostreidae</taxon>
        <taxon>Crassostrea</taxon>
    </lineage>
</organism>
<dbReference type="GeneID" id="111109348"/>
<dbReference type="PANTHER" id="PTHR37984:SF15">
    <property type="entry name" value="INTEGRASE CATALYTIC DOMAIN-CONTAINING PROTEIN"/>
    <property type="match status" value="1"/>
</dbReference>
<dbReference type="Pfam" id="PF02023">
    <property type="entry name" value="SCAN"/>
    <property type="match status" value="1"/>
</dbReference>
<dbReference type="GO" id="GO:0003676">
    <property type="term" value="F:nucleic acid binding"/>
    <property type="evidence" value="ECO:0007669"/>
    <property type="project" value="InterPro"/>
</dbReference>
<dbReference type="Gene3D" id="1.10.4020.10">
    <property type="entry name" value="DNA breaking-rejoining enzymes"/>
    <property type="match status" value="1"/>
</dbReference>
<dbReference type="PROSITE" id="PS50994">
    <property type="entry name" value="INTEGRASE"/>
    <property type="match status" value="1"/>
</dbReference>
<feature type="coiled-coil region" evidence="1">
    <location>
        <begin position="68"/>
        <end position="133"/>
    </location>
</feature>
<dbReference type="Gene3D" id="3.10.10.10">
    <property type="entry name" value="HIV Type 1 Reverse Transcriptase, subunit A, domain 1"/>
    <property type="match status" value="1"/>
</dbReference>
<dbReference type="Gene3D" id="3.30.420.10">
    <property type="entry name" value="Ribonuclease H-like superfamily/Ribonuclease H"/>
    <property type="match status" value="1"/>
</dbReference>
<dbReference type="AlphaFoldDB" id="A0A8B8BCJ3"/>
<dbReference type="InterPro" id="IPR003309">
    <property type="entry name" value="SCAN_dom"/>
</dbReference>
<evidence type="ECO:0000259" key="3">
    <source>
        <dbReference type="PROSITE" id="PS50994"/>
    </source>
</evidence>
<accession>A0A8B8BCJ3</accession>
<reference evidence="5" key="1">
    <citation type="submission" date="2025-08" db="UniProtKB">
        <authorList>
            <consortium name="RefSeq"/>
        </authorList>
    </citation>
    <scope>IDENTIFICATION</scope>
    <source>
        <tissue evidence="5">Whole sample</tissue>
    </source>
</reference>
<feature type="compositionally biased region" description="Polar residues" evidence="2">
    <location>
        <begin position="324"/>
        <end position="335"/>
    </location>
</feature>
<gene>
    <name evidence="5" type="primary">LOC111109348</name>
</gene>
<dbReference type="OrthoDB" id="10064731at2759"/>
<protein>
    <submittedName>
        <fullName evidence="5">Uncharacterized protein LOC111109348</fullName>
    </submittedName>
</protein>
<dbReference type="SUPFAM" id="SSF56672">
    <property type="entry name" value="DNA/RNA polymerases"/>
    <property type="match status" value="1"/>
</dbReference>
<evidence type="ECO:0000313" key="4">
    <source>
        <dbReference type="Proteomes" id="UP000694844"/>
    </source>
</evidence>
<dbReference type="InterPro" id="IPR050951">
    <property type="entry name" value="Retrovirus_Pol_polyprotein"/>
</dbReference>
<dbReference type="FunFam" id="3.30.420.10:FF:000032">
    <property type="entry name" value="Retrovirus-related Pol polyprotein from transposon 297-like Protein"/>
    <property type="match status" value="1"/>
</dbReference>
<dbReference type="SUPFAM" id="SSF53098">
    <property type="entry name" value="Ribonuclease H-like"/>
    <property type="match status" value="1"/>
</dbReference>
<dbReference type="Pfam" id="PF00665">
    <property type="entry name" value="rve"/>
    <property type="match status" value="1"/>
</dbReference>
<keyword evidence="1" id="KW-0175">Coiled coil</keyword>
<dbReference type="Pfam" id="PF17921">
    <property type="entry name" value="Integrase_H2C2"/>
    <property type="match status" value="1"/>
</dbReference>
<dbReference type="InterPro" id="IPR043502">
    <property type="entry name" value="DNA/RNA_pol_sf"/>
</dbReference>
<sequence>MVFNLEEFLKAPDAHVIETLKKDELFEFVTKFHLNIRRSARKVEIRNAVVQYLVEQEILGDSALSMVAENVKIENRNFEHELELKRLEIEQERERRAFERERIEFEREKNAQDRELELQIKQLEFDTQKMKNELELEARVKSKTEFDVSKSIRLVPKFQEKDVDKYFIHFEKIAENLKWPKEFWPLLLQSSFLGKAREVYSALSLAQSTDYDVIKKSVLKAYELVPEAYRQKFRNYKKFTEQTHVEFAREKQNMFERWCTSKNVGSNFERLQQIILIEEFKNCIHSEIRTYLDEQKVETLEQAATAADDYALTHKVSFVKPGQQKMTTSKSQSYGSQGGLEPSQVSSSKLDYSVVAGKDRNKETSKSGPICNYCKKKGHVKSECWALQRKNQQSNDDRPSPNALTAVQGKFTYSQFENTNVKPESDVLREEFRPFVFNGLVSVDNEVHPIRILRDTGASQSLLLEGLLPLSEKTHTGSEVLIQGVELGLVKVPLHTIDLKSDLVSGTVVVGVRPTLPVKGVSLLLGNDLAGGKVVPDPIICEKPSLVGEGEDENKELFPSCAITRAMAKKLGRAEPTVSQKLDTGNDVTEDLGETFLFKMLESEGNFSPVGQHSQSKGDVFGLQEMLDDTPLTRDKLISEQESDVELKGLSEQVLSPEEMKEVPVCFYKNQGVLMRKWRPPDASVEDEWQIHHQIVVPRAYRKTVIGLAHDTPMSGHLGVTKTYHKVLAHFFWPKMRRDIVNYCRSCHVCQVVGKPNQTIPRAALKPIPAFDEPFTKVIIDCVGPLPRTKAGNQYLLTIMCASTRFPEAIPLRNIKSRTVVNALTKFFTNFGLPQSVQSDQGSNFTSQVFKQVMQELGIRHHTSTAYHPESQGALERFHQTLKSMIRTYCLSNEKEWDQGIPFLLFAVRDAKQESLGFSPFELVYGHTVRGPLKLLKEKWLVVESQTSLLDYVAKFKERLRETWALAKENLKVSQDKMKTWYDKRTKTRMFKSGDKVLVLLPIPGQPLRAKYFGPFEVDKKVNDLNYVIKTPGRRKSKQLCHINMIKQYHDRTDIVPPKVESVAAANTEVMTPDQDQFSCEYDQSTPKLHNSDILSDLESKLGHLHEYEREELMSLIREFSHLFPDVPRKTHIVYHDVDVGDASPVKQHPYRMNPVKQEHCRAELEYMLEHDIIENSNSPWSSPCLLVPKPDGSFRFCTDFRKVNAITKTDSYPIPRIEDCIDRIGGAKYHPKLRKN</sequence>
<dbReference type="Pfam" id="PF22938">
    <property type="entry name" value="Integrase_p58_C"/>
    <property type="match status" value="1"/>
</dbReference>
<feature type="domain" description="Integrase catalytic" evidence="3">
    <location>
        <begin position="770"/>
        <end position="928"/>
    </location>
</feature>
<dbReference type="SUPFAM" id="SSF47353">
    <property type="entry name" value="Retrovirus capsid dimerization domain-like"/>
    <property type="match status" value="1"/>
</dbReference>
<keyword evidence="4" id="KW-1185">Reference proteome</keyword>
<evidence type="ECO:0000313" key="5">
    <source>
        <dbReference type="RefSeq" id="XP_022301137.1"/>
    </source>
</evidence>
<proteinExistence type="predicted"/>
<evidence type="ECO:0000256" key="2">
    <source>
        <dbReference type="SAM" id="MobiDB-lite"/>
    </source>
</evidence>
<feature type="region of interest" description="Disordered" evidence="2">
    <location>
        <begin position="321"/>
        <end position="347"/>
    </location>
</feature>
<dbReference type="InterPro" id="IPR036397">
    <property type="entry name" value="RNaseH_sf"/>
</dbReference>
<dbReference type="FunFam" id="1.10.340.70:FF:000001">
    <property type="entry name" value="Retrovirus-related Pol polyprotein from transposon gypsy-like Protein"/>
    <property type="match status" value="1"/>
</dbReference>
<dbReference type="InterPro" id="IPR012337">
    <property type="entry name" value="RNaseH-like_sf"/>
</dbReference>
<dbReference type="GO" id="GO:0015074">
    <property type="term" value="P:DNA integration"/>
    <property type="evidence" value="ECO:0007669"/>
    <property type="project" value="InterPro"/>
</dbReference>
<dbReference type="RefSeq" id="XP_022301137.1">
    <property type="nucleotide sequence ID" value="XM_022445429.1"/>
</dbReference>
<dbReference type="InterPro" id="IPR038269">
    <property type="entry name" value="SCAN_sf"/>
</dbReference>